<dbReference type="GO" id="GO:0030026">
    <property type="term" value="P:intracellular manganese ion homeostasis"/>
    <property type="evidence" value="ECO:0007669"/>
    <property type="project" value="InterPro"/>
</dbReference>
<dbReference type="GO" id="GO:0012505">
    <property type="term" value="C:endomembrane system"/>
    <property type="evidence" value="ECO:0007669"/>
    <property type="project" value="UniProtKB-SubCell"/>
</dbReference>
<keyword evidence="3 7" id="KW-0812">Transmembrane</keyword>
<gene>
    <name evidence="8" type="ORF">THAOC_37451</name>
</gene>
<dbReference type="eggNOG" id="KOG4473">
    <property type="taxonomic scope" value="Eukaryota"/>
</dbReference>
<feature type="transmembrane region" description="Helical" evidence="7">
    <location>
        <begin position="199"/>
        <end position="222"/>
    </location>
</feature>
<comment type="subcellular location">
    <subcellularLocation>
        <location evidence="1">Endomembrane system</location>
        <topology evidence="1">Multi-pass membrane protein</topology>
    </subcellularLocation>
</comment>
<feature type="transmembrane region" description="Helical" evidence="7">
    <location>
        <begin position="90"/>
        <end position="112"/>
    </location>
</feature>
<dbReference type="PANTHER" id="PTHR31851">
    <property type="entry name" value="FE(2+)/MN(2+) TRANSPORTER PCL1"/>
    <property type="match status" value="1"/>
</dbReference>
<keyword evidence="5 7" id="KW-0472">Membrane</keyword>
<evidence type="ECO:0000256" key="7">
    <source>
        <dbReference type="SAM" id="Phobius"/>
    </source>
</evidence>
<keyword evidence="9" id="KW-1185">Reference proteome</keyword>
<feature type="transmembrane region" description="Helical" evidence="7">
    <location>
        <begin position="228"/>
        <end position="251"/>
    </location>
</feature>
<evidence type="ECO:0000256" key="4">
    <source>
        <dbReference type="ARBA" id="ARBA00022989"/>
    </source>
</evidence>
<evidence type="ECO:0000256" key="6">
    <source>
        <dbReference type="SAM" id="MobiDB-lite"/>
    </source>
</evidence>
<proteinExistence type="inferred from homology"/>
<dbReference type="InterPro" id="IPR008217">
    <property type="entry name" value="Ccc1_fam"/>
</dbReference>
<feature type="transmembrane region" description="Helical" evidence="7">
    <location>
        <begin position="263"/>
        <end position="281"/>
    </location>
</feature>
<dbReference type="Pfam" id="PF01988">
    <property type="entry name" value="VIT1"/>
    <property type="match status" value="1"/>
</dbReference>
<comment type="similarity">
    <text evidence="2">Belongs to the CCC1 family.</text>
</comment>
<evidence type="ECO:0000313" key="8">
    <source>
        <dbReference type="EMBL" id="EJK44044.1"/>
    </source>
</evidence>
<evidence type="ECO:0000256" key="3">
    <source>
        <dbReference type="ARBA" id="ARBA00022692"/>
    </source>
</evidence>
<dbReference type="AlphaFoldDB" id="K0R054"/>
<evidence type="ECO:0000256" key="5">
    <source>
        <dbReference type="ARBA" id="ARBA00023136"/>
    </source>
</evidence>
<protein>
    <submittedName>
        <fullName evidence="8">Uncharacterized protein</fullName>
    </submittedName>
</protein>
<feature type="region of interest" description="Disordered" evidence="6">
    <location>
        <begin position="1"/>
        <end position="24"/>
    </location>
</feature>
<reference evidence="8 9" key="1">
    <citation type="journal article" date="2012" name="Genome Biol.">
        <title>Genome and low-iron response of an oceanic diatom adapted to chronic iron limitation.</title>
        <authorList>
            <person name="Lommer M."/>
            <person name="Specht M."/>
            <person name="Roy A.S."/>
            <person name="Kraemer L."/>
            <person name="Andreson R."/>
            <person name="Gutowska M.A."/>
            <person name="Wolf J."/>
            <person name="Bergner S.V."/>
            <person name="Schilhabel M.B."/>
            <person name="Klostermeier U.C."/>
            <person name="Beiko R.G."/>
            <person name="Rosenstiel P."/>
            <person name="Hippler M."/>
            <person name="Laroche J."/>
        </authorList>
    </citation>
    <scope>NUCLEOTIDE SEQUENCE [LARGE SCALE GENOMIC DNA]</scope>
    <source>
        <strain evidence="8 9">CCMP1005</strain>
    </source>
</reference>
<organism evidence="8 9">
    <name type="scientific">Thalassiosira oceanica</name>
    <name type="common">Marine diatom</name>
    <dbReference type="NCBI Taxonomy" id="159749"/>
    <lineage>
        <taxon>Eukaryota</taxon>
        <taxon>Sar</taxon>
        <taxon>Stramenopiles</taxon>
        <taxon>Ochrophyta</taxon>
        <taxon>Bacillariophyta</taxon>
        <taxon>Coscinodiscophyceae</taxon>
        <taxon>Thalassiosirophycidae</taxon>
        <taxon>Thalassiosirales</taxon>
        <taxon>Thalassiosiraceae</taxon>
        <taxon>Thalassiosira</taxon>
    </lineage>
</organism>
<name>K0R054_THAOC</name>
<feature type="transmembrane region" description="Helical" evidence="7">
    <location>
        <begin position="62"/>
        <end position="84"/>
    </location>
</feature>
<evidence type="ECO:0000313" key="9">
    <source>
        <dbReference type="Proteomes" id="UP000266841"/>
    </source>
</evidence>
<dbReference type="GO" id="GO:0005384">
    <property type="term" value="F:manganese ion transmembrane transporter activity"/>
    <property type="evidence" value="ECO:0007669"/>
    <property type="project" value="InterPro"/>
</dbReference>
<comment type="caution">
    <text evidence="8">The sequence shown here is derived from an EMBL/GenBank/DDBJ whole genome shotgun (WGS) entry which is preliminary data.</text>
</comment>
<dbReference type="Proteomes" id="UP000266841">
    <property type="component" value="Unassembled WGS sequence"/>
</dbReference>
<accession>K0R054</accession>
<dbReference type="OrthoDB" id="45781at2759"/>
<dbReference type="OMA" id="EADHYHT"/>
<keyword evidence="4 7" id="KW-1133">Transmembrane helix</keyword>
<dbReference type="EMBL" id="AGNL01050243">
    <property type="protein sequence ID" value="EJK44044.1"/>
    <property type="molecule type" value="Genomic_DNA"/>
</dbReference>
<evidence type="ECO:0000256" key="1">
    <source>
        <dbReference type="ARBA" id="ARBA00004127"/>
    </source>
</evidence>
<sequence length="286" mass="30730">MVNFDVPDEAPTAENRRSSFHDDANKAKSTMTMLTMDKSKSFYNKEYKKEHIGESREYWRDIILGVNDGLVSTFLLVAGVFGAGMSSTNILLTSISGLIAGAISMAAGEYVATKTQEEVKRAESALEAKAVKEHKVDELRFLNDLLTKLGIPEAEDVEAEEFKLRRALLGYYENNDDAHVKINIALAFGDVEASKRSPFVAGALTFILFAAGAVPSVIPFALTDDTTTAIIAAFAVTLVCILLVGGVKTYATKSNLFVSALENLIITAGGGGIAYGIGVGFEKLVQ</sequence>
<feature type="compositionally biased region" description="Basic and acidic residues" evidence="6">
    <location>
        <begin position="14"/>
        <end position="24"/>
    </location>
</feature>
<evidence type="ECO:0000256" key="2">
    <source>
        <dbReference type="ARBA" id="ARBA00007049"/>
    </source>
</evidence>